<dbReference type="InterPro" id="IPR045851">
    <property type="entry name" value="AMP-bd_C_sf"/>
</dbReference>
<dbReference type="PANTHER" id="PTHR43767">
    <property type="entry name" value="LONG-CHAIN-FATTY-ACID--COA LIGASE"/>
    <property type="match status" value="1"/>
</dbReference>
<dbReference type="GeneID" id="24798083"/>
<dbReference type="Pfam" id="PF00501">
    <property type="entry name" value="AMP-binding"/>
    <property type="match status" value="1"/>
</dbReference>
<dbReference type="InterPro" id="IPR050237">
    <property type="entry name" value="ATP-dep_AMP-bd_enzyme"/>
</dbReference>
<keyword evidence="3" id="KW-0436">Ligase</keyword>
<dbReference type="STRING" id="565033.GACE_1501"/>
<dbReference type="InterPro" id="IPR025110">
    <property type="entry name" value="AMP-bd_C"/>
</dbReference>
<dbReference type="Gene3D" id="3.40.50.12780">
    <property type="entry name" value="N-terminal domain of ligase-like"/>
    <property type="match status" value="1"/>
</dbReference>
<evidence type="ECO:0000259" key="1">
    <source>
        <dbReference type="Pfam" id="PF00501"/>
    </source>
</evidence>
<dbReference type="PANTHER" id="PTHR43767:SF1">
    <property type="entry name" value="NONRIBOSOMAL PEPTIDE SYNTHASE PES1 (EUROFUNG)-RELATED"/>
    <property type="match status" value="1"/>
</dbReference>
<dbReference type="HOGENOM" id="CLU_000022_59_0_2"/>
<proteinExistence type="predicted"/>
<dbReference type="InterPro" id="IPR020845">
    <property type="entry name" value="AMP-binding_CS"/>
</dbReference>
<dbReference type="EMBL" id="CP009552">
    <property type="protein sequence ID" value="AIY90538.1"/>
    <property type="molecule type" value="Genomic_DNA"/>
</dbReference>
<dbReference type="eggNOG" id="arCOG00856">
    <property type="taxonomic scope" value="Archaea"/>
</dbReference>
<dbReference type="SUPFAM" id="SSF56801">
    <property type="entry name" value="Acetyl-CoA synthetase-like"/>
    <property type="match status" value="1"/>
</dbReference>
<dbReference type="PROSITE" id="PS00455">
    <property type="entry name" value="AMP_BINDING"/>
    <property type="match status" value="1"/>
</dbReference>
<accession>A0A0A7GFB3</accession>
<gene>
    <name evidence="3" type="ORF">GACE_1501</name>
</gene>
<feature type="domain" description="AMP-dependent synthetase/ligase" evidence="1">
    <location>
        <begin position="41"/>
        <end position="452"/>
    </location>
</feature>
<dbReference type="KEGG" id="gac:GACE_1501"/>
<dbReference type="GO" id="GO:0016878">
    <property type="term" value="F:acid-thiol ligase activity"/>
    <property type="evidence" value="ECO:0007669"/>
    <property type="project" value="UniProtKB-ARBA"/>
</dbReference>
<dbReference type="Gene3D" id="3.30.300.30">
    <property type="match status" value="1"/>
</dbReference>
<feature type="domain" description="AMP-binding enzyme C-terminal" evidence="2">
    <location>
        <begin position="504"/>
        <end position="580"/>
    </location>
</feature>
<evidence type="ECO:0000259" key="2">
    <source>
        <dbReference type="Pfam" id="PF13193"/>
    </source>
</evidence>
<organism evidence="3 4">
    <name type="scientific">Geoglobus acetivorans</name>
    <dbReference type="NCBI Taxonomy" id="565033"/>
    <lineage>
        <taxon>Archaea</taxon>
        <taxon>Methanobacteriati</taxon>
        <taxon>Methanobacteriota</taxon>
        <taxon>Archaeoglobi</taxon>
        <taxon>Archaeoglobales</taxon>
        <taxon>Archaeoglobaceae</taxon>
        <taxon>Geoglobus</taxon>
    </lineage>
</organism>
<dbReference type="Proteomes" id="UP000030624">
    <property type="component" value="Chromosome"/>
</dbReference>
<sequence>MKENEYFELLREKWNKIWPHPSLPEEPVYPLGKVPIHEYLEMHAEKAPSKDYLIYYGRRITYGEMDDLSNRFASYLIENGFEKGDRVALVLPNMPQFYIGYFGTLKAGGICVLLNPMLREIELEYFFEESRPKFILTLDVIYPVVESAARKVSGDIGIIAASFREFLPENPEIPVHPSMESPERLEGVQYISDVLESVTANRPGIKVTLDDYATMNFTGGTTGLPKGVYHRHNNVLYTAASIYTYFNAHLLVEQYADQEVDFEKFVSELSKSEVLLAAMPVFWIAGNDMGVVSPTLAGSTVVLLTRWDVRAAMEAIQKYGVTTTFAPFDLYWEILSHPDVEKYDLTSLRNCTGSSFIKGLTKELREKWKGLTGAILREAAYGLTETHTFDTVTAGFHVNDLDIERSEKYSGTFCGIPVPGTLIKIVDEQGNIVPLGQEGELAIKSPSMVDGYIGRPEETAKAFRDGWLFTGDVAMYDEDGLLYYLSRKKYMLKVSGISVYPTQIEFIMLRHPAIELVGVVGVDDAEKGQVPVAFVKLKREYAGKVSEEDILKWCRDNMAPYNVPKRAIIRDELPLTATGKVIREELIKESERLNLD</sequence>
<evidence type="ECO:0000313" key="4">
    <source>
        <dbReference type="Proteomes" id="UP000030624"/>
    </source>
</evidence>
<dbReference type="AlphaFoldDB" id="A0A0A7GFB3"/>
<name>A0A0A7GFB3_GEOAI</name>
<reference evidence="3 4" key="1">
    <citation type="journal article" date="2015" name="Appl. Environ. Microbiol.">
        <title>The Geoglobus acetivorans genome: Fe(III) reduction, acetate utilization, autotrophic growth, and degradation of aromatic compounds in a hyperthermophilic archaeon.</title>
        <authorList>
            <person name="Mardanov A.V."/>
            <person name="Slododkina G.B."/>
            <person name="Slobodkin A.I."/>
            <person name="Beletsky A.V."/>
            <person name="Gavrilov S.N."/>
            <person name="Kublanov I.V."/>
            <person name="Bonch-Osmolovskaya E.A."/>
            <person name="Skryabin K.G."/>
            <person name="Ravin N.V."/>
        </authorList>
    </citation>
    <scope>NUCLEOTIDE SEQUENCE [LARGE SCALE GENOMIC DNA]</scope>
    <source>
        <strain evidence="3 4">SBH6</strain>
    </source>
</reference>
<dbReference type="InterPro" id="IPR000873">
    <property type="entry name" value="AMP-dep_synth/lig_dom"/>
</dbReference>
<evidence type="ECO:0000313" key="3">
    <source>
        <dbReference type="EMBL" id="AIY90538.1"/>
    </source>
</evidence>
<dbReference type="RefSeq" id="WP_048092380.1">
    <property type="nucleotide sequence ID" value="NZ_CP009552.1"/>
</dbReference>
<dbReference type="Pfam" id="PF13193">
    <property type="entry name" value="AMP-binding_C"/>
    <property type="match status" value="1"/>
</dbReference>
<dbReference type="InterPro" id="IPR042099">
    <property type="entry name" value="ANL_N_sf"/>
</dbReference>
<protein>
    <submittedName>
        <fullName evidence="3">Long-chain-fatty-acid--CoA ligase</fullName>
    </submittedName>
</protein>